<evidence type="ECO:0008006" key="4">
    <source>
        <dbReference type="Google" id="ProtNLM"/>
    </source>
</evidence>
<proteinExistence type="predicted"/>
<evidence type="ECO:0000313" key="3">
    <source>
        <dbReference type="Proteomes" id="UP000000263"/>
    </source>
</evidence>
<feature type="transmembrane region" description="Helical" evidence="1">
    <location>
        <begin position="61"/>
        <end position="81"/>
    </location>
</feature>
<dbReference type="KEGG" id="rca:Rcas_2375"/>
<feature type="transmembrane region" description="Helical" evidence="1">
    <location>
        <begin position="87"/>
        <end position="106"/>
    </location>
</feature>
<keyword evidence="1" id="KW-0472">Membrane</keyword>
<feature type="transmembrane region" description="Helical" evidence="1">
    <location>
        <begin position="137"/>
        <end position="154"/>
    </location>
</feature>
<accession>A7NLR1</accession>
<dbReference type="AlphaFoldDB" id="A7NLR1"/>
<name>A7NLR1_ROSCS</name>
<dbReference type="Pfam" id="PF10027">
    <property type="entry name" value="DUF2269"/>
    <property type="match status" value="1"/>
</dbReference>
<dbReference type="RefSeq" id="WP_012120881.1">
    <property type="nucleotide sequence ID" value="NC_009767.1"/>
</dbReference>
<reference evidence="2 3" key="1">
    <citation type="submission" date="2007-08" db="EMBL/GenBank/DDBJ databases">
        <title>Complete sequence of Roseiflexus castenholzii DSM 13941.</title>
        <authorList>
            <consortium name="US DOE Joint Genome Institute"/>
            <person name="Copeland A."/>
            <person name="Lucas S."/>
            <person name="Lapidus A."/>
            <person name="Barry K."/>
            <person name="Glavina del Rio T."/>
            <person name="Dalin E."/>
            <person name="Tice H."/>
            <person name="Pitluck S."/>
            <person name="Thompson L.S."/>
            <person name="Brettin T."/>
            <person name="Bruce D."/>
            <person name="Detter J.C."/>
            <person name="Han C."/>
            <person name="Tapia R."/>
            <person name="Schmutz J."/>
            <person name="Larimer F."/>
            <person name="Land M."/>
            <person name="Hauser L."/>
            <person name="Kyrpides N."/>
            <person name="Mikhailova N."/>
            <person name="Bryant D.A."/>
            <person name="Hanada S."/>
            <person name="Tsukatani Y."/>
            <person name="Richardson P."/>
        </authorList>
    </citation>
    <scope>NUCLEOTIDE SEQUENCE [LARGE SCALE GENOMIC DNA]</scope>
    <source>
        <strain evidence="3">DSM 13941 / HLO8</strain>
    </source>
</reference>
<evidence type="ECO:0000256" key="1">
    <source>
        <dbReference type="SAM" id="Phobius"/>
    </source>
</evidence>
<keyword evidence="3" id="KW-1185">Reference proteome</keyword>
<protein>
    <recommendedName>
        <fullName evidence="4">DUF2269 family protein</fullName>
    </recommendedName>
</protein>
<dbReference type="OrthoDB" id="156983at2"/>
<gene>
    <name evidence="2" type="ordered locus">Rcas_2375</name>
</gene>
<dbReference type="EMBL" id="CP000804">
    <property type="protein sequence ID" value="ABU58457.1"/>
    <property type="molecule type" value="Genomic_DNA"/>
</dbReference>
<dbReference type="HOGENOM" id="CLU_1657700_0_0_0"/>
<dbReference type="Proteomes" id="UP000000263">
    <property type="component" value="Chromosome"/>
</dbReference>
<keyword evidence="1" id="KW-1133">Transmembrane helix</keyword>
<dbReference type="STRING" id="383372.Rcas_2375"/>
<evidence type="ECO:0000313" key="2">
    <source>
        <dbReference type="EMBL" id="ABU58457.1"/>
    </source>
</evidence>
<organism evidence="2 3">
    <name type="scientific">Roseiflexus castenholzii (strain DSM 13941 / HLO8)</name>
    <dbReference type="NCBI Taxonomy" id="383372"/>
    <lineage>
        <taxon>Bacteria</taxon>
        <taxon>Bacillati</taxon>
        <taxon>Chloroflexota</taxon>
        <taxon>Chloroflexia</taxon>
        <taxon>Chloroflexales</taxon>
        <taxon>Roseiflexineae</taxon>
        <taxon>Roseiflexaceae</taxon>
        <taxon>Roseiflexus</taxon>
    </lineage>
</organism>
<feature type="transmembrane region" description="Helical" evidence="1">
    <location>
        <begin position="12"/>
        <end position="40"/>
    </location>
</feature>
<dbReference type="eggNOG" id="ENOG5031B4D">
    <property type="taxonomic scope" value="Bacteria"/>
</dbReference>
<sequence>MHLPPEGAHPVIYTLLVFAHIFTTMAAVGLNASYVIWIARGTRDAASLPFALRGVKFIDDYVANPCYLVGGATGALMIVMGKAVAPFLWVAIGLYVLAMALAYGVYTPLLSQQIRTLEARGADDAEYQALARRSNQVGAAMGVLVVIILALKIFEPPLW</sequence>
<dbReference type="InterPro" id="IPR018729">
    <property type="entry name" value="DUF2269_transmembrane"/>
</dbReference>
<keyword evidence="1" id="KW-0812">Transmembrane</keyword>